<accession>A2FZ64</accession>
<dbReference type="SUPFAM" id="SSF56112">
    <property type="entry name" value="Protein kinase-like (PK-like)"/>
    <property type="match status" value="1"/>
</dbReference>
<dbReference type="RefSeq" id="XP_001302728.1">
    <property type="nucleotide sequence ID" value="XM_001302727.1"/>
</dbReference>
<sequence length="62" mass="7136">MDQGELSFFNNIGIQYCKPIASGGYGSISLVYWARYQTYFALKKIPVSKFKETEVECMKKLD</sequence>
<gene>
    <name evidence="1" type="ORF">TVAG_156780</name>
</gene>
<dbReference type="AlphaFoldDB" id="A2FZ64"/>
<evidence type="ECO:0000313" key="1">
    <source>
        <dbReference type="EMBL" id="EAX89798.1"/>
    </source>
</evidence>
<proteinExistence type="predicted"/>
<dbReference type="Proteomes" id="UP000001542">
    <property type="component" value="Unassembled WGS sequence"/>
</dbReference>
<reference evidence="1" key="2">
    <citation type="journal article" date="2007" name="Science">
        <title>Draft genome sequence of the sexually transmitted pathogen Trichomonas vaginalis.</title>
        <authorList>
            <person name="Carlton J.M."/>
            <person name="Hirt R.P."/>
            <person name="Silva J.C."/>
            <person name="Delcher A.L."/>
            <person name="Schatz M."/>
            <person name="Zhao Q."/>
            <person name="Wortman J.R."/>
            <person name="Bidwell S.L."/>
            <person name="Alsmark U.C.M."/>
            <person name="Besteiro S."/>
            <person name="Sicheritz-Ponten T."/>
            <person name="Noel C.J."/>
            <person name="Dacks J.B."/>
            <person name="Foster P.G."/>
            <person name="Simillion C."/>
            <person name="Van de Peer Y."/>
            <person name="Miranda-Saavedra D."/>
            <person name="Barton G.J."/>
            <person name="Westrop G.D."/>
            <person name="Mueller S."/>
            <person name="Dessi D."/>
            <person name="Fiori P.L."/>
            <person name="Ren Q."/>
            <person name="Paulsen I."/>
            <person name="Zhang H."/>
            <person name="Bastida-Corcuera F.D."/>
            <person name="Simoes-Barbosa A."/>
            <person name="Brown M.T."/>
            <person name="Hayes R.D."/>
            <person name="Mukherjee M."/>
            <person name="Okumura C.Y."/>
            <person name="Schneider R."/>
            <person name="Smith A.J."/>
            <person name="Vanacova S."/>
            <person name="Villalvazo M."/>
            <person name="Haas B.J."/>
            <person name="Pertea M."/>
            <person name="Feldblyum T.V."/>
            <person name="Utterback T.R."/>
            <person name="Shu C.L."/>
            <person name="Osoegawa K."/>
            <person name="de Jong P.J."/>
            <person name="Hrdy I."/>
            <person name="Horvathova L."/>
            <person name="Zubacova Z."/>
            <person name="Dolezal P."/>
            <person name="Malik S.B."/>
            <person name="Logsdon J.M. Jr."/>
            <person name="Henze K."/>
            <person name="Gupta A."/>
            <person name="Wang C.C."/>
            <person name="Dunne R.L."/>
            <person name="Upcroft J.A."/>
            <person name="Upcroft P."/>
            <person name="White O."/>
            <person name="Salzberg S.L."/>
            <person name="Tang P."/>
            <person name="Chiu C.-H."/>
            <person name="Lee Y.-S."/>
            <person name="Embley T.M."/>
            <person name="Coombs G.H."/>
            <person name="Mottram J.C."/>
            <person name="Tachezy J."/>
            <person name="Fraser-Liggett C.M."/>
            <person name="Johnson P.J."/>
        </authorList>
    </citation>
    <scope>NUCLEOTIDE SEQUENCE [LARGE SCALE GENOMIC DNA]</scope>
    <source>
        <strain evidence="1">G3</strain>
    </source>
</reference>
<evidence type="ECO:0008006" key="3">
    <source>
        <dbReference type="Google" id="ProtNLM"/>
    </source>
</evidence>
<dbReference type="VEuPathDB" id="TrichDB:TVAGG3_0454360"/>
<keyword evidence="2" id="KW-1185">Reference proteome</keyword>
<reference evidence="1" key="1">
    <citation type="submission" date="2006-10" db="EMBL/GenBank/DDBJ databases">
        <authorList>
            <person name="Amadeo P."/>
            <person name="Zhao Q."/>
            <person name="Wortman J."/>
            <person name="Fraser-Liggett C."/>
            <person name="Carlton J."/>
        </authorList>
    </citation>
    <scope>NUCLEOTIDE SEQUENCE</scope>
    <source>
        <strain evidence="1">G3</strain>
    </source>
</reference>
<dbReference type="InterPro" id="IPR011009">
    <property type="entry name" value="Kinase-like_dom_sf"/>
</dbReference>
<dbReference type="KEGG" id="tva:4747473"/>
<protein>
    <recommendedName>
        <fullName evidence="3">Protein kinase domain-containing protein</fullName>
    </recommendedName>
</protein>
<name>A2FZ64_TRIV3</name>
<dbReference type="Gene3D" id="3.30.200.20">
    <property type="entry name" value="Phosphorylase Kinase, domain 1"/>
    <property type="match status" value="1"/>
</dbReference>
<dbReference type="VEuPathDB" id="TrichDB:TVAG_156780"/>
<dbReference type="EMBL" id="DS114165">
    <property type="protein sequence ID" value="EAX89798.1"/>
    <property type="molecule type" value="Genomic_DNA"/>
</dbReference>
<dbReference type="InParanoid" id="A2FZ64"/>
<organism evidence="1 2">
    <name type="scientific">Trichomonas vaginalis (strain ATCC PRA-98 / G3)</name>
    <dbReference type="NCBI Taxonomy" id="412133"/>
    <lineage>
        <taxon>Eukaryota</taxon>
        <taxon>Metamonada</taxon>
        <taxon>Parabasalia</taxon>
        <taxon>Trichomonadida</taxon>
        <taxon>Trichomonadidae</taxon>
        <taxon>Trichomonas</taxon>
    </lineage>
</organism>
<evidence type="ECO:0000313" key="2">
    <source>
        <dbReference type="Proteomes" id="UP000001542"/>
    </source>
</evidence>